<keyword evidence="1" id="KW-0378">Hydrolase</keyword>
<reference evidence="1" key="2">
    <citation type="journal article" date="2021" name="PeerJ">
        <title>Extensive microbial diversity within the chicken gut microbiome revealed by metagenomics and culture.</title>
        <authorList>
            <person name="Gilroy R."/>
            <person name="Ravi A."/>
            <person name="Getino M."/>
            <person name="Pursley I."/>
            <person name="Horton D.L."/>
            <person name="Alikhan N.F."/>
            <person name="Baker D."/>
            <person name="Gharbi K."/>
            <person name="Hall N."/>
            <person name="Watson M."/>
            <person name="Adriaenssens E.M."/>
            <person name="Foster-Nyarko E."/>
            <person name="Jarju S."/>
            <person name="Secka A."/>
            <person name="Antonio M."/>
            <person name="Oren A."/>
            <person name="Chaudhuri R.R."/>
            <person name="La Ragione R."/>
            <person name="Hildebrand F."/>
            <person name="Pallen M.J."/>
        </authorList>
    </citation>
    <scope>NUCLEOTIDE SEQUENCE</scope>
    <source>
        <strain evidence="1">CHK183-6373</strain>
    </source>
</reference>
<dbReference type="EMBL" id="DVOT01000030">
    <property type="protein sequence ID" value="HIV26654.1"/>
    <property type="molecule type" value="Genomic_DNA"/>
</dbReference>
<dbReference type="AlphaFoldDB" id="A0A9D1P513"/>
<dbReference type="SUPFAM" id="SSF52266">
    <property type="entry name" value="SGNH hydrolase"/>
    <property type="match status" value="1"/>
</dbReference>
<protein>
    <submittedName>
        <fullName evidence="1">SGNH/GDSL hydrolase family protein</fullName>
    </submittedName>
</protein>
<dbReference type="GO" id="GO:0016787">
    <property type="term" value="F:hydrolase activity"/>
    <property type="evidence" value="ECO:0007669"/>
    <property type="project" value="UniProtKB-KW"/>
</dbReference>
<comment type="caution">
    <text evidence="1">The sequence shown here is derived from an EMBL/GenBank/DDBJ whole genome shotgun (WGS) entry which is preliminary data.</text>
</comment>
<evidence type="ECO:0000313" key="2">
    <source>
        <dbReference type="Proteomes" id="UP000886884"/>
    </source>
</evidence>
<gene>
    <name evidence="1" type="ORF">IAA64_01680</name>
</gene>
<dbReference type="Proteomes" id="UP000886884">
    <property type="component" value="Unassembled WGS sequence"/>
</dbReference>
<dbReference type="Gene3D" id="3.40.50.1110">
    <property type="entry name" value="SGNH hydrolase"/>
    <property type="match status" value="1"/>
</dbReference>
<dbReference type="InterPro" id="IPR036514">
    <property type="entry name" value="SGNH_hydro_sf"/>
</dbReference>
<reference evidence="1" key="1">
    <citation type="submission" date="2020-10" db="EMBL/GenBank/DDBJ databases">
        <authorList>
            <person name="Gilroy R."/>
        </authorList>
    </citation>
    <scope>NUCLEOTIDE SEQUENCE</scope>
    <source>
        <strain evidence="1">CHK183-6373</strain>
    </source>
</reference>
<organism evidence="1 2">
    <name type="scientific">Candidatus Ornithocaccomicrobium faecavium</name>
    <dbReference type="NCBI Taxonomy" id="2840890"/>
    <lineage>
        <taxon>Bacteria</taxon>
        <taxon>Bacillati</taxon>
        <taxon>Bacillota</taxon>
        <taxon>Clostridia</taxon>
        <taxon>Candidatus Ornithocaccomicrobium</taxon>
    </lineage>
</organism>
<sequence>MRNFEKDNTVAAENQLPQEQRLTSAEGGAAFRVLFVGNSITRHGPKPDIGWPWDWGMAASSIENDYVHLFMRMLKCLIPGASHRIAQAASWERAYWQGADVLREFESALTPGNDLIVVRIGENILPEDMEKYPLEPAFEEMLRFFGKNGGRLLMTGLFWPNERKQAAMEAAARQLNVPFVPLSDLGTRDDMKALGLFEHAGVAAHPGDLGMRAIAGRVFAAALPYILQTLEA</sequence>
<accession>A0A9D1P513</accession>
<proteinExistence type="predicted"/>
<evidence type="ECO:0000313" key="1">
    <source>
        <dbReference type="EMBL" id="HIV26654.1"/>
    </source>
</evidence>
<name>A0A9D1P513_9FIRM</name>